<dbReference type="InterPro" id="IPR003593">
    <property type="entry name" value="AAA+_ATPase"/>
</dbReference>
<dbReference type="OrthoDB" id="9799337at2"/>
<sequence length="263" mass="29453">MRIVDRTIVSVHDMHKRFGENKVLQGATISFPKGKITAIIGQSGTGKSVLIKTIIGVLTADRGQIFYEGEEITAAPPERRRLIRRNFGYLFQDSALFDSMNVYDNIAFPLVETLRMKDKRKIRTIVEEKLEWIGLPGIERKLPSELSGGMRKRVGLARTLALQPSVLLFDEPTTGLDPVLAESINDLIVRVNQEFGITCILITHDIQATFRISDYIGFLYDGVIQEQGVPADLVNTDHPVLKKFIDNSFSTPLEVEVTPCPDI</sequence>
<evidence type="ECO:0000313" key="5">
    <source>
        <dbReference type="EMBL" id="SIQ47069.1"/>
    </source>
</evidence>
<dbReference type="AlphaFoldDB" id="A0A1N6T147"/>
<dbReference type="Proteomes" id="UP000186400">
    <property type="component" value="Unassembled WGS sequence"/>
</dbReference>
<dbReference type="Gene3D" id="3.40.50.300">
    <property type="entry name" value="P-loop containing nucleotide triphosphate hydrolases"/>
    <property type="match status" value="1"/>
</dbReference>
<dbReference type="EMBL" id="FTMS01000009">
    <property type="protein sequence ID" value="SIQ47069.1"/>
    <property type="molecule type" value="Genomic_DNA"/>
</dbReference>
<reference evidence="5 6" key="1">
    <citation type="submission" date="2017-01" db="EMBL/GenBank/DDBJ databases">
        <authorList>
            <person name="Mah S.A."/>
            <person name="Swanson W.J."/>
            <person name="Moy G.W."/>
            <person name="Vacquier V.D."/>
        </authorList>
    </citation>
    <scope>NUCLEOTIDE SEQUENCE [LARGE SCALE GENOMIC DNA]</scope>
    <source>
        <strain evidence="5 6">ASpG1</strain>
    </source>
</reference>
<dbReference type="InterPro" id="IPR027417">
    <property type="entry name" value="P-loop_NTPase"/>
</dbReference>
<keyword evidence="3 5" id="KW-0067">ATP-binding</keyword>
<protein>
    <submittedName>
        <fullName evidence="5">Phospholipid/cholesterol/gamma-HCH transport system ATP-binding protein</fullName>
    </submittedName>
</protein>
<evidence type="ECO:0000256" key="2">
    <source>
        <dbReference type="ARBA" id="ARBA00022741"/>
    </source>
</evidence>
<evidence type="ECO:0000256" key="1">
    <source>
        <dbReference type="ARBA" id="ARBA00022448"/>
    </source>
</evidence>
<keyword evidence="2" id="KW-0547">Nucleotide-binding</keyword>
<dbReference type="InterPro" id="IPR017871">
    <property type="entry name" value="ABC_transporter-like_CS"/>
</dbReference>
<dbReference type="PROSITE" id="PS00211">
    <property type="entry name" value="ABC_TRANSPORTER_1"/>
    <property type="match status" value="1"/>
</dbReference>
<dbReference type="PANTHER" id="PTHR43023">
    <property type="entry name" value="PROTEIN TRIGALACTOSYLDIACYLGLYCEROL 3, CHLOROPLASTIC"/>
    <property type="match status" value="1"/>
</dbReference>
<dbReference type="PROSITE" id="PS50893">
    <property type="entry name" value="ABC_TRANSPORTER_2"/>
    <property type="match status" value="1"/>
</dbReference>
<dbReference type="SMART" id="SM00382">
    <property type="entry name" value="AAA"/>
    <property type="match status" value="1"/>
</dbReference>
<dbReference type="SUPFAM" id="SSF52540">
    <property type="entry name" value="P-loop containing nucleoside triphosphate hydrolases"/>
    <property type="match status" value="1"/>
</dbReference>
<accession>A0A1N6T147</accession>
<keyword evidence="1" id="KW-0813">Transport</keyword>
<dbReference type="GO" id="GO:0005524">
    <property type="term" value="F:ATP binding"/>
    <property type="evidence" value="ECO:0007669"/>
    <property type="project" value="UniProtKB-KW"/>
</dbReference>
<dbReference type="GO" id="GO:0016887">
    <property type="term" value="F:ATP hydrolysis activity"/>
    <property type="evidence" value="ECO:0007669"/>
    <property type="project" value="InterPro"/>
</dbReference>
<evidence type="ECO:0000259" key="4">
    <source>
        <dbReference type="PROSITE" id="PS50893"/>
    </source>
</evidence>
<dbReference type="RefSeq" id="WP_076488790.1">
    <property type="nucleotide sequence ID" value="NZ_FTMS01000009.1"/>
</dbReference>
<evidence type="ECO:0000313" key="6">
    <source>
        <dbReference type="Proteomes" id="UP000186400"/>
    </source>
</evidence>
<proteinExistence type="predicted"/>
<gene>
    <name evidence="5" type="ORF">SAMN05920897_10977</name>
</gene>
<dbReference type="PANTHER" id="PTHR43023:SF6">
    <property type="entry name" value="INTERMEMBRANE PHOSPHOLIPID TRANSPORT SYSTEM ATP-BINDING PROTEIN MLAF"/>
    <property type="match status" value="1"/>
</dbReference>
<dbReference type="Pfam" id="PF00005">
    <property type="entry name" value="ABC_tran"/>
    <property type="match status" value="1"/>
</dbReference>
<keyword evidence="6" id="KW-1185">Reference proteome</keyword>
<dbReference type="STRING" id="159291.SAMN05920897_10977"/>
<evidence type="ECO:0000256" key="3">
    <source>
        <dbReference type="ARBA" id="ARBA00022840"/>
    </source>
</evidence>
<dbReference type="InterPro" id="IPR003439">
    <property type="entry name" value="ABC_transporter-like_ATP-bd"/>
</dbReference>
<organism evidence="5 6">
    <name type="scientific">Alkalispirochaeta americana</name>
    <dbReference type="NCBI Taxonomy" id="159291"/>
    <lineage>
        <taxon>Bacteria</taxon>
        <taxon>Pseudomonadati</taxon>
        <taxon>Spirochaetota</taxon>
        <taxon>Spirochaetia</taxon>
        <taxon>Spirochaetales</taxon>
        <taxon>Spirochaetaceae</taxon>
        <taxon>Alkalispirochaeta</taxon>
    </lineage>
</organism>
<name>A0A1N6T147_9SPIO</name>
<feature type="domain" description="ABC transporter" evidence="4">
    <location>
        <begin position="9"/>
        <end position="246"/>
    </location>
</feature>